<dbReference type="Proteomes" id="UP001501433">
    <property type="component" value="Unassembled WGS sequence"/>
</dbReference>
<feature type="domain" description="Ig-like" evidence="1">
    <location>
        <begin position="992"/>
        <end position="1064"/>
    </location>
</feature>
<dbReference type="Pfam" id="PF13585">
    <property type="entry name" value="CHU_C"/>
    <property type="match status" value="1"/>
</dbReference>
<dbReference type="InterPro" id="IPR044023">
    <property type="entry name" value="Ig_7"/>
</dbReference>
<dbReference type="InterPro" id="IPR026341">
    <property type="entry name" value="T9SS_type_B"/>
</dbReference>
<gene>
    <name evidence="2" type="ORF">GCM10023330_02180</name>
</gene>
<dbReference type="Pfam" id="PF19081">
    <property type="entry name" value="Ig_7"/>
    <property type="match status" value="1"/>
</dbReference>
<dbReference type="EMBL" id="BAABJW010000001">
    <property type="protein sequence ID" value="GAA4800240.1"/>
    <property type="molecule type" value="Genomic_DNA"/>
</dbReference>
<keyword evidence="3" id="KW-1185">Reference proteome</keyword>
<comment type="caution">
    <text evidence="2">The sequence shown here is derived from an EMBL/GenBank/DDBJ whole genome shotgun (WGS) entry which is preliminary data.</text>
</comment>
<evidence type="ECO:0000259" key="1">
    <source>
        <dbReference type="Pfam" id="PF19081"/>
    </source>
</evidence>
<organism evidence="2 3">
    <name type="scientific">Litoribaculum gwangyangense</name>
    <dbReference type="NCBI Taxonomy" id="1130722"/>
    <lineage>
        <taxon>Bacteria</taxon>
        <taxon>Pseudomonadati</taxon>
        <taxon>Bacteroidota</taxon>
        <taxon>Flavobacteriia</taxon>
        <taxon>Flavobacteriales</taxon>
        <taxon>Flavobacteriaceae</taxon>
        <taxon>Litoribaculum</taxon>
    </lineage>
</organism>
<dbReference type="NCBIfam" id="TIGR04131">
    <property type="entry name" value="Bac_Flav_CTERM"/>
    <property type="match status" value="1"/>
</dbReference>
<accession>A0ABP9BTU0</accession>
<evidence type="ECO:0000313" key="2">
    <source>
        <dbReference type="EMBL" id="GAA4800240.1"/>
    </source>
</evidence>
<evidence type="ECO:0000313" key="3">
    <source>
        <dbReference type="Proteomes" id="UP001501433"/>
    </source>
</evidence>
<protein>
    <recommendedName>
        <fullName evidence="1">Ig-like domain-containing protein</fullName>
    </recommendedName>
</protein>
<name>A0ABP9BTU0_9FLAO</name>
<proteinExistence type="predicted"/>
<sequence length="1574" mass="164835">MLLNNNKLTKSMKTKPLFGVTKSFVTLMTVFLLAIFSMHAQCPIVTNSSPPPICDASGYTFADLSSDYATDGGNGIVWYSLASGGVPFNNSQLVRDGLTYYADDNSGSCGVRQSITIDFQVNPSGDNLDKIYCSNENRTIQDYIDEVLLPSFPLGVTSVEIFYDLSLTIQANTTDTLSVGGTNLYIVFIDGSNCRSQIELAQVGVFSSPADPTPANPQAFCSDTNPTIADLNPGTTATNYSWYNNVDVFGDPIPPVLASTTPLVNGNTYYIQINDVFCTSNAVPVMVEVDDPVDAGNSEALEYCNDNLPAPLNLFDELTGTPDITGTWKGPVPTSNGHLGTVDISSLTTAGTYTFTYTVLSNNACPNATSNITITVFETLTSGTPSLINPESFCEASLPVSFDLFTLIENYDTGGQWTQGTLSTDPVVTSPLDLTGFIPGTYNFTYFQNLLPNPCPEESTTVQVIVLADPNAGVAINQVFCENELAANSPFDLFNALDGSQDDNSGTWTDSSNNVISNSLDLTTLTISGSPYTYNYTIDNGICSDTEAITITIEPAPESGIANPPVEFCEGAAPSNFNLFDLLTGEDQTGTWNDDNASGALTGNTVDLSGLAAATYSFTYDVTAIGSCDDVNVTVSIIINPLPNTGTPTNATFCENDLVANSPLDLFGQLSGTVDAGGIWNDDNTSGALSGSNLDLTILTIGSYNYTYSITDANGCTNSSTVTVTIEDAPESGIANPPVEFCEGAAPSSFNLFDLLTGEDQTGTWNDDNASGALTGNTVDLSGLSAATYNFTYDVTAIGSCDDVNVTVSIIINPLPNTGTPTNATFCENDLVANSPLDLFGQLSGTVDAGGLWNDDNISGALSGSNVDLTILTIGSYNYTYSITDANGCSNSSTVTVTIEDAPESGTPNSPAEFCLADITTGQTYNLFDLLTGEDQTGIWNDDNASGALTGNTLALDVLTQGTFNFTFDVTAIGSCDDVNVTVSIVINDTPAPTVSSTQEFCDTATVADLVATGTAIQWYDAATGGATLAGSTVLIDGQTYYATQTDATTGCESSVRTPVLATIYISPNAGAQNITPIVACNNDNNIDLFTGLDGTQDAGGIWNNDNAIGSLSGNIFDSTGVSAGTYSFTYTVVASAPCLDDSETITITIEEPLSAGTDGAPLDLCSNNGTVDLFTQLGGTPDVGGTWSPALASGTGVFDPLVDADGTYSYTVANACGTNTSNVVVTVTLAPNAGTDNSVALCRIDAPIDLFLSLGAAAQSGGTWSPALASGTGIFDPAIDAPGVYTYTVNAVTPCAPDSTADIIVIVDDTPTPPVTNSNPEFCAADVPIVSDLNSLISSTGTINWYQDAALTLPLNGSEALVDGEDYFATQTNSTGCESSSSAQINAIVNDSPTPILLNPAQEYCINDDPTINDLTSNLNYNSAQYNVVWYDSDIGGATVSGSMTLTNTTYYAALIDITTGCESSIRLSVTPNVTACGQLQLPDGFSPNGDGVNDTFDVDNLAIIYPNFEIEIYNRNGNIVYKGNANTPRFDGTSNQSRVVAKGNLPVGVYFYIFRFNDGVNNPEQGRLYLSR</sequence>
<reference evidence="3" key="1">
    <citation type="journal article" date="2019" name="Int. J. Syst. Evol. Microbiol.">
        <title>The Global Catalogue of Microorganisms (GCM) 10K type strain sequencing project: providing services to taxonomists for standard genome sequencing and annotation.</title>
        <authorList>
            <consortium name="The Broad Institute Genomics Platform"/>
            <consortium name="The Broad Institute Genome Sequencing Center for Infectious Disease"/>
            <person name="Wu L."/>
            <person name="Ma J."/>
        </authorList>
    </citation>
    <scope>NUCLEOTIDE SEQUENCE [LARGE SCALE GENOMIC DNA]</scope>
    <source>
        <strain evidence="3">JCM 18325</strain>
    </source>
</reference>